<sequence length="269" mass="28964">MTLDRRRFGQFTLAAALTTTFGGLRTASAAEDLGLLEPGTLSSATEGTFPPFSYSNGSELQGFELSIIREIAARLDLEHKPVIISWDSILVGLMSNRYDMISNPMGITEERQKSVFFCDAWVESGARIAVRNDDAAAITDDLKGRKIGTIVASTFVPLAEALTDDVKLYGSDPEALQDLINGNIDGAIVDGIGGAYAIKTGNLPLKLVDGFLDSYQMGWAVTKARPNLVRAINGALSEMVTDGTYARIAMEQIGIVPIPRDPIRTVFEG</sequence>
<dbReference type="RefSeq" id="WP_015499533.1">
    <property type="nucleotide sequence ID" value="NC_020911.1"/>
</dbReference>
<dbReference type="Pfam" id="PF00497">
    <property type="entry name" value="SBP_bac_3"/>
    <property type="match status" value="1"/>
</dbReference>
<dbReference type="InterPro" id="IPR006311">
    <property type="entry name" value="TAT_signal"/>
</dbReference>
<name>M9RCI3_9RHOB</name>
<keyword evidence="1" id="KW-0732">Signal</keyword>
<dbReference type="SMART" id="SM00062">
    <property type="entry name" value="PBPb"/>
    <property type="match status" value="1"/>
</dbReference>
<evidence type="ECO:0000313" key="3">
    <source>
        <dbReference type="EMBL" id="AGI67505.1"/>
    </source>
</evidence>
<dbReference type="PROSITE" id="PS51318">
    <property type="entry name" value="TAT"/>
    <property type="match status" value="1"/>
</dbReference>
<dbReference type="KEGG" id="oat:OAN307_c18490"/>
<dbReference type="SUPFAM" id="SSF53850">
    <property type="entry name" value="Periplasmic binding protein-like II"/>
    <property type="match status" value="1"/>
</dbReference>
<dbReference type="Gene3D" id="3.40.190.10">
    <property type="entry name" value="Periplasmic binding protein-like II"/>
    <property type="match status" value="2"/>
</dbReference>
<evidence type="ECO:0000313" key="4">
    <source>
        <dbReference type="Proteomes" id="UP000005307"/>
    </source>
</evidence>
<dbReference type="PANTHER" id="PTHR35936:SF19">
    <property type="entry name" value="AMINO-ACID-BINDING PROTEIN YXEM-RELATED"/>
    <property type="match status" value="1"/>
</dbReference>
<organism evidence="3 4">
    <name type="scientific">Octadecabacter antarcticus 307</name>
    <dbReference type="NCBI Taxonomy" id="391626"/>
    <lineage>
        <taxon>Bacteria</taxon>
        <taxon>Pseudomonadati</taxon>
        <taxon>Pseudomonadota</taxon>
        <taxon>Alphaproteobacteria</taxon>
        <taxon>Rhodobacterales</taxon>
        <taxon>Roseobacteraceae</taxon>
        <taxon>Octadecabacter</taxon>
    </lineage>
</organism>
<feature type="domain" description="Solute-binding protein family 3/N-terminal" evidence="2">
    <location>
        <begin position="40"/>
        <end position="256"/>
    </location>
</feature>
<dbReference type="PANTHER" id="PTHR35936">
    <property type="entry name" value="MEMBRANE-BOUND LYTIC MUREIN TRANSGLYCOSYLASE F"/>
    <property type="match status" value="1"/>
</dbReference>
<protein>
    <submittedName>
        <fullName evidence="3">Amino acid ABC transporter periplasmatic substrate-binding protein</fullName>
    </submittedName>
</protein>
<dbReference type="eggNOG" id="COG0834">
    <property type="taxonomic scope" value="Bacteria"/>
</dbReference>
<gene>
    <name evidence="3" type="ORF">OAN307_c18490</name>
</gene>
<dbReference type="HOGENOM" id="CLU_019602_18_5_5"/>
<dbReference type="EMBL" id="CP003740">
    <property type="protein sequence ID" value="AGI67505.1"/>
    <property type="molecule type" value="Genomic_DNA"/>
</dbReference>
<dbReference type="STRING" id="391626.OAN307_c18490"/>
<dbReference type="InterPro" id="IPR001638">
    <property type="entry name" value="Solute-binding_3/MltF_N"/>
</dbReference>
<keyword evidence="4" id="KW-1185">Reference proteome</keyword>
<dbReference type="Proteomes" id="UP000005307">
    <property type="component" value="Chromosome"/>
</dbReference>
<proteinExistence type="predicted"/>
<accession>M9RCI3</accession>
<reference evidence="3 4" key="1">
    <citation type="journal article" date="2013" name="PLoS ONE">
        <title>Poles Apart: Arctic and Antarctic Octadecabacter strains Share High Genome Plasticity and a New Type of Xanthorhodopsin.</title>
        <authorList>
            <person name="Vollmers J."/>
            <person name="Voget S."/>
            <person name="Dietrich S."/>
            <person name="Gollnow K."/>
            <person name="Smits M."/>
            <person name="Meyer K."/>
            <person name="Brinkhoff T."/>
            <person name="Simon M."/>
            <person name="Daniel R."/>
        </authorList>
    </citation>
    <scope>NUCLEOTIDE SEQUENCE [LARGE SCALE GENOMIC DNA]</scope>
    <source>
        <strain evidence="3 4">307</strain>
    </source>
</reference>
<evidence type="ECO:0000259" key="2">
    <source>
        <dbReference type="SMART" id="SM00062"/>
    </source>
</evidence>
<evidence type="ECO:0000256" key="1">
    <source>
        <dbReference type="ARBA" id="ARBA00022729"/>
    </source>
</evidence>
<dbReference type="AlphaFoldDB" id="M9RCI3"/>